<accession>A0A9N8V693</accession>
<comment type="caution">
    <text evidence="1">The sequence shown here is derived from an EMBL/GenBank/DDBJ whole genome shotgun (WGS) entry which is preliminary data.</text>
</comment>
<dbReference type="AlphaFoldDB" id="A0A9N8V693"/>
<evidence type="ECO:0000313" key="1">
    <source>
        <dbReference type="EMBL" id="CAG8445176.1"/>
    </source>
</evidence>
<keyword evidence="2" id="KW-1185">Reference proteome</keyword>
<reference evidence="1" key="1">
    <citation type="submission" date="2021-06" db="EMBL/GenBank/DDBJ databases">
        <authorList>
            <person name="Kallberg Y."/>
            <person name="Tangrot J."/>
            <person name="Rosling A."/>
        </authorList>
    </citation>
    <scope>NUCLEOTIDE SEQUENCE</scope>
    <source>
        <strain evidence="1">MA453B</strain>
    </source>
</reference>
<sequence length="54" mass="6249">MCLKIGIDEQISEHRSAKKLDFINLEEKKNARNSSMMLKVHRSQSLLLPILVEL</sequence>
<protein>
    <submittedName>
        <fullName evidence="1">12786_t:CDS:1</fullName>
    </submittedName>
</protein>
<dbReference type="EMBL" id="CAJVPY010000027">
    <property type="protein sequence ID" value="CAG8445176.1"/>
    <property type="molecule type" value="Genomic_DNA"/>
</dbReference>
<name>A0A9N8V693_9GLOM</name>
<evidence type="ECO:0000313" key="2">
    <source>
        <dbReference type="Proteomes" id="UP000789405"/>
    </source>
</evidence>
<organism evidence="1 2">
    <name type="scientific">Dentiscutata erythropus</name>
    <dbReference type="NCBI Taxonomy" id="1348616"/>
    <lineage>
        <taxon>Eukaryota</taxon>
        <taxon>Fungi</taxon>
        <taxon>Fungi incertae sedis</taxon>
        <taxon>Mucoromycota</taxon>
        <taxon>Glomeromycotina</taxon>
        <taxon>Glomeromycetes</taxon>
        <taxon>Diversisporales</taxon>
        <taxon>Gigasporaceae</taxon>
        <taxon>Dentiscutata</taxon>
    </lineage>
</organism>
<dbReference type="Proteomes" id="UP000789405">
    <property type="component" value="Unassembled WGS sequence"/>
</dbReference>
<proteinExistence type="predicted"/>
<gene>
    <name evidence="1" type="ORF">DERYTH_LOCUS145</name>
</gene>